<organism evidence="2">
    <name type="scientific">Neobodo designis</name>
    <name type="common">Flagellated protozoan</name>
    <name type="synonym">Bodo designis</name>
    <dbReference type="NCBI Taxonomy" id="312471"/>
    <lineage>
        <taxon>Eukaryota</taxon>
        <taxon>Discoba</taxon>
        <taxon>Euglenozoa</taxon>
        <taxon>Kinetoplastea</taxon>
        <taxon>Metakinetoplastina</taxon>
        <taxon>Neobodonida</taxon>
        <taxon>Neobodo</taxon>
    </lineage>
</organism>
<name>A0A7S1MGF0_NEODS</name>
<evidence type="ECO:0000256" key="1">
    <source>
        <dbReference type="SAM" id="Phobius"/>
    </source>
</evidence>
<dbReference type="PANTHER" id="PTHR31102">
    <property type="match status" value="1"/>
</dbReference>
<feature type="transmembrane region" description="Helical" evidence="1">
    <location>
        <begin position="87"/>
        <end position="110"/>
    </location>
</feature>
<gene>
    <name evidence="2" type="ORF">NDES1114_LOCUS22337</name>
</gene>
<reference evidence="2" key="1">
    <citation type="submission" date="2021-01" db="EMBL/GenBank/DDBJ databases">
        <authorList>
            <person name="Corre E."/>
            <person name="Pelletier E."/>
            <person name="Niang G."/>
            <person name="Scheremetjew M."/>
            <person name="Finn R."/>
            <person name="Kale V."/>
            <person name="Holt S."/>
            <person name="Cochrane G."/>
            <person name="Meng A."/>
            <person name="Brown T."/>
            <person name="Cohen L."/>
        </authorList>
    </citation>
    <scope>NUCLEOTIDE SEQUENCE</scope>
    <source>
        <strain evidence="2">CCAP 1951/1</strain>
    </source>
</reference>
<evidence type="ECO:0000313" key="2">
    <source>
        <dbReference type="EMBL" id="CAD9130737.1"/>
    </source>
</evidence>
<accession>A0A7S1MGF0</accession>
<proteinExistence type="predicted"/>
<keyword evidence="1" id="KW-1133">Transmembrane helix</keyword>
<protein>
    <submittedName>
        <fullName evidence="2">Uncharacterized protein</fullName>
    </submittedName>
</protein>
<feature type="transmembrane region" description="Helical" evidence="1">
    <location>
        <begin position="229"/>
        <end position="251"/>
    </location>
</feature>
<dbReference type="PANTHER" id="PTHR31102:SF1">
    <property type="entry name" value="CATION_H+ EXCHANGER DOMAIN-CONTAINING PROTEIN"/>
    <property type="match status" value="1"/>
</dbReference>
<sequence length="267" mass="26437">MGGRAARPAPPPLPGYNTPHKRVTLTVATLLAAVCLTLIFLGSFVDLAGGGSLAAVSTAALASGLWARGSAPEREVLSAVKLRFGGWWDAVVLPALFCMLGSSIDAQAVFAAAFLADYAPGLVAGVATRFLAAFACAAAVPSLAAATAGGASEDAQPRRRWSVAEAVWCAASCIGKASVQAALGGAALVVALDHQADARAAAIAAGNVTAAQLGALTEASGNVERAQGVASLASLAAVVFAPISAALMRALGPPLLGSAKPAEVDKR</sequence>
<feature type="transmembrane region" description="Helical" evidence="1">
    <location>
        <begin position="130"/>
        <end position="151"/>
    </location>
</feature>
<dbReference type="AlphaFoldDB" id="A0A7S1MGF0"/>
<keyword evidence="1" id="KW-0812">Transmembrane</keyword>
<dbReference type="EMBL" id="HBGF01033373">
    <property type="protein sequence ID" value="CAD9130737.1"/>
    <property type="molecule type" value="Transcribed_RNA"/>
</dbReference>
<keyword evidence="1" id="KW-0472">Membrane</keyword>
<feature type="transmembrane region" description="Helical" evidence="1">
    <location>
        <begin position="23"/>
        <end position="41"/>
    </location>
</feature>
<dbReference type="InterPro" id="IPR051843">
    <property type="entry name" value="CPA1_transporter"/>
</dbReference>
<dbReference type="GO" id="GO:0098662">
    <property type="term" value="P:inorganic cation transmembrane transport"/>
    <property type="evidence" value="ECO:0007669"/>
    <property type="project" value="TreeGrafter"/>
</dbReference>